<dbReference type="Pfam" id="PF01585">
    <property type="entry name" value="G-patch"/>
    <property type="match status" value="1"/>
</dbReference>
<feature type="compositionally biased region" description="Gly residues" evidence="7">
    <location>
        <begin position="258"/>
        <end position="267"/>
    </location>
</feature>
<protein>
    <recommendedName>
        <fullName evidence="8">G-patch domain-containing protein</fullName>
    </recommendedName>
</protein>
<feature type="region of interest" description="Disordered" evidence="7">
    <location>
        <begin position="1"/>
        <end position="242"/>
    </location>
</feature>
<dbReference type="GO" id="GO:0000390">
    <property type="term" value="P:spliceosomal complex disassembly"/>
    <property type="evidence" value="ECO:0007669"/>
    <property type="project" value="InterPro"/>
</dbReference>
<feature type="compositionally biased region" description="Basic residues" evidence="7">
    <location>
        <begin position="832"/>
        <end position="841"/>
    </location>
</feature>
<feature type="region of interest" description="Disordered" evidence="7">
    <location>
        <begin position="258"/>
        <end position="343"/>
    </location>
</feature>
<evidence type="ECO:0000256" key="1">
    <source>
        <dbReference type="ARBA" id="ARBA00004123"/>
    </source>
</evidence>
<dbReference type="InterPro" id="IPR022783">
    <property type="entry name" value="GCFC_dom"/>
</dbReference>
<feature type="region of interest" description="Disordered" evidence="7">
    <location>
        <begin position="819"/>
        <end position="860"/>
    </location>
</feature>
<dbReference type="PANTHER" id="PTHR23329:SF1">
    <property type="entry name" value="TUFTELIN-INTERACTING PROTEIN 11"/>
    <property type="match status" value="1"/>
</dbReference>
<keyword evidence="10" id="KW-1185">Reference proteome</keyword>
<dbReference type="Pfam" id="PF07842">
    <property type="entry name" value="GCFC"/>
    <property type="match status" value="1"/>
</dbReference>
<sequence length="949" mass="105941">MSFNPGRISKADATAYSSSSSDDDDDDEYLQPSANPQADEFFDLNPRKRRRTGRNAKESAALGIFGSDSEGDGPGKRWKSKKDLRHKNVAFVSAGQEDLNQNLNDESIEDDKGHDEDEDEDEDEESSSHPGLGAKPSHSTMQEDSDEEDEDEDMTGVGLGFGTTSHGLGWAPPSSSQTIPLAGGTPSKPPKLKSRYDGSTPLGKGFVPSSANEPVLKANLDRDPSPAPQTPKSSAFGGSKAKSFAARMMEKMGYVEGQGLGAQGQGRSGIIEATLRPQGVGLGAVREKSEKERKEEKRQARMRGEEVSDSDEGRRKKRDKRKKKGPDSATGSGASTPRKPKTKYLTVTDIQKAAPGLQIPDAFAPILDLTGRDQKLLTSSSGLLTPKAGTDVVAQTEAHKLARRAQGDLAAFVEEWKSLEERKAWLTMEEAQRQQELSELESSFAGLDVFSTVLDGVSQAAQDRDWDSVISGLKKAESAASTHGDEELAALAVAAIHPFLRDATQGWLPLEDPKLGNFASDLSDIRGLLGLTKKSNQNTITKWQDTEIDGTHRHHIRSTTPWESMIYQILFPKLVTAISQTWDVHDPAPLLDFFEKWEHLLPEFVRLQLIEQVVRRLEAGVSSWKPRKRHENLHIWLFPWLQHLPAHHLDPKGTGLVGEVRRKFRQLISTWDFSKGVIPSLKQWKDVFRPTKEQDQWRPLVMHHLLPSLARYLRINFRVDPSDQEPYLEMLNGVLKWTDVISASLVGEVIVSEVFPMWHDILYQWLTSADANYEEIGAWFEWWKDQAIPHEISSLPSVSAEFEKGTAMIETALDLGADAKSQLPRPDGRPAHQPKSHKPKADKKPVSMPIPQEPIDKPEPTFRDEIENWCQENDLQFIPVRKANEEGKHYFRITARMDGKGGVLAYFKGGDTLVVESRKTNLELKRDIKEDWGLLIEPLYQEVEQGGRR</sequence>
<feature type="compositionally biased region" description="Basic and acidic residues" evidence="7">
    <location>
        <begin position="285"/>
        <end position="314"/>
    </location>
</feature>
<feature type="compositionally biased region" description="Low complexity" evidence="7">
    <location>
        <begin position="232"/>
        <end position="242"/>
    </location>
</feature>
<gene>
    <name evidence="9" type="ORF">Daesc_002835</name>
</gene>
<evidence type="ECO:0000256" key="6">
    <source>
        <dbReference type="ARBA" id="ARBA00023242"/>
    </source>
</evidence>
<feature type="compositionally biased region" description="Acidic residues" evidence="7">
    <location>
        <begin position="143"/>
        <end position="154"/>
    </location>
</feature>
<evidence type="ECO:0000256" key="5">
    <source>
        <dbReference type="ARBA" id="ARBA00023187"/>
    </source>
</evidence>
<evidence type="ECO:0000313" key="9">
    <source>
        <dbReference type="EMBL" id="KAK6955204.1"/>
    </source>
</evidence>
<keyword evidence="3" id="KW-0507">mRNA processing</keyword>
<dbReference type="EMBL" id="JBANMG010000003">
    <property type="protein sequence ID" value="KAK6955204.1"/>
    <property type="molecule type" value="Genomic_DNA"/>
</dbReference>
<dbReference type="AlphaFoldDB" id="A0AAX6MRS8"/>
<keyword evidence="5" id="KW-0508">mRNA splicing</keyword>
<reference evidence="9 10" key="1">
    <citation type="journal article" date="2024" name="Front Chem Biol">
        <title>Unveiling the potential of Daldinia eschscholtzii MFLUCC 19-0629 through bioactivity and bioinformatics studies for enhanced sustainable agriculture production.</title>
        <authorList>
            <person name="Brooks S."/>
            <person name="Weaver J.A."/>
            <person name="Klomchit A."/>
            <person name="Alharthi S.A."/>
            <person name="Onlamun T."/>
            <person name="Nurani R."/>
            <person name="Vong T.K."/>
            <person name="Alberti F."/>
            <person name="Greco C."/>
        </authorList>
    </citation>
    <scope>NUCLEOTIDE SEQUENCE [LARGE SCALE GENOMIC DNA]</scope>
    <source>
        <strain evidence="9">MFLUCC 19-0629</strain>
    </source>
</reference>
<dbReference type="GO" id="GO:0071008">
    <property type="term" value="C:U2-type post-mRNA release spliceosomal complex"/>
    <property type="evidence" value="ECO:0007669"/>
    <property type="project" value="TreeGrafter"/>
</dbReference>
<comment type="subcellular location">
    <subcellularLocation>
        <location evidence="1">Nucleus</location>
    </subcellularLocation>
</comment>
<evidence type="ECO:0000256" key="2">
    <source>
        <dbReference type="ARBA" id="ARBA00010900"/>
    </source>
</evidence>
<evidence type="ECO:0000256" key="3">
    <source>
        <dbReference type="ARBA" id="ARBA00022664"/>
    </source>
</evidence>
<comment type="caution">
    <text evidence="9">The sequence shown here is derived from an EMBL/GenBank/DDBJ whole genome shotgun (WGS) entry which is preliminary data.</text>
</comment>
<feature type="domain" description="G-patch" evidence="8">
    <location>
        <begin position="241"/>
        <end position="287"/>
    </location>
</feature>
<evidence type="ECO:0000256" key="4">
    <source>
        <dbReference type="ARBA" id="ARBA00022728"/>
    </source>
</evidence>
<dbReference type="GO" id="GO:0003676">
    <property type="term" value="F:nucleic acid binding"/>
    <property type="evidence" value="ECO:0007669"/>
    <property type="project" value="InterPro"/>
</dbReference>
<dbReference type="SMART" id="SM00443">
    <property type="entry name" value="G_patch"/>
    <property type="match status" value="1"/>
</dbReference>
<organism evidence="9 10">
    <name type="scientific">Daldinia eschscholtzii</name>
    <dbReference type="NCBI Taxonomy" id="292717"/>
    <lineage>
        <taxon>Eukaryota</taxon>
        <taxon>Fungi</taxon>
        <taxon>Dikarya</taxon>
        <taxon>Ascomycota</taxon>
        <taxon>Pezizomycotina</taxon>
        <taxon>Sordariomycetes</taxon>
        <taxon>Xylariomycetidae</taxon>
        <taxon>Xylariales</taxon>
        <taxon>Hypoxylaceae</taxon>
        <taxon>Daldinia</taxon>
    </lineage>
</organism>
<evidence type="ECO:0000313" key="10">
    <source>
        <dbReference type="Proteomes" id="UP001369815"/>
    </source>
</evidence>
<name>A0AAX6MRS8_9PEZI</name>
<dbReference type="Pfam" id="PF12457">
    <property type="entry name" value="TIP_N"/>
    <property type="match status" value="1"/>
</dbReference>
<dbReference type="PANTHER" id="PTHR23329">
    <property type="entry name" value="TUFTELIN-INTERACTING PROTEIN 11-RELATED"/>
    <property type="match status" value="1"/>
</dbReference>
<dbReference type="InterPro" id="IPR000467">
    <property type="entry name" value="G_patch_dom"/>
</dbReference>
<keyword evidence="4" id="KW-0747">Spliceosome</keyword>
<feature type="compositionally biased region" description="Basic residues" evidence="7">
    <location>
        <begin position="76"/>
        <end position="88"/>
    </location>
</feature>
<comment type="similarity">
    <text evidence="2">Belongs to the TFP11/STIP family.</text>
</comment>
<dbReference type="InterPro" id="IPR045211">
    <property type="entry name" value="TFP11/STIP/Ntr1"/>
</dbReference>
<proteinExistence type="inferred from homology"/>
<evidence type="ECO:0000256" key="7">
    <source>
        <dbReference type="SAM" id="MobiDB-lite"/>
    </source>
</evidence>
<evidence type="ECO:0000259" key="8">
    <source>
        <dbReference type="PROSITE" id="PS50174"/>
    </source>
</evidence>
<accession>A0AAX6MRS8</accession>
<dbReference type="Proteomes" id="UP001369815">
    <property type="component" value="Unassembled WGS sequence"/>
</dbReference>
<keyword evidence="6" id="KW-0539">Nucleus</keyword>
<feature type="compositionally biased region" description="Basic residues" evidence="7">
    <location>
        <begin position="315"/>
        <end position="324"/>
    </location>
</feature>
<feature type="compositionally biased region" description="Acidic residues" evidence="7">
    <location>
        <begin position="116"/>
        <end position="125"/>
    </location>
</feature>
<dbReference type="PROSITE" id="PS50174">
    <property type="entry name" value="G_PATCH"/>
    <property type="match status" value="1"/>
</dbReference>
<dbReference type="InterPro" id="IPR022159">
    <property type="entry name" value="STIP/TFIP11_N"/>
</dbReference>